<protein>
    <submittedName>
        <fullName evidence="4">Mce-associated membrane protein</fullName>
    </submittedName>
</protein>
<comment type="subcellular location">
    <subcellularLocation>
        <location evidence="1">Membrane</location>
    </subcellularLocation>
</comment>
<dbReference type="PANTHER" id="PTHR37042">
    <property type="entry name" value="OUTER MEMBRANE PROTEIN RV1973"/>
    <property type="match status" value="1"/>
</dbReference>
<dbReference type="InterPro" id="IPR037401">
    <property type="entry name" value="SnoaL-like"/>
</dbReference>
<accession>A0A7W7SHM3</accession>
<evidence type="ECO:0000256" key="1">
    <source>
        <dbReference type="ARBA" id="ARBA00004370"/>
    </source>
</evidence>
<reference evidence="4 5" key="1">
    <citation type="submission" date="2020-08" db="EMBL/GenBank/DDBJ databases">
        <title>Sequencing the genomes of 1000 actinobacteria strains.</title>
        <authorList>
            <person name="Klenk H.-P."/>
        </authorList>
    </citation>
    <scope>NUCLEOTIDE SEQUENCE [LARGE SCALE GENOMIC DNA]</scope>
    <source>
        <strain evidence="4 5">DSM 44786</strain>
    </source>
</reference>
<comment type="caution">
    <text evidence="4">The sequence shown here is derived from an EMBL/GenBank/DDBJ whole genome shotgun (WGS) entry which is preliminary data.</text>
</comment>
<dbReference type="InterPro" id="IPR032710">
    <property type="entry name" value="NTF2-like_dom_sf"/>
</dbReference>
<keyword evidence="5" id="KW-1185">Reference proteome</keyword>
<dbReference type="Pfam" id="PF13577">
    <property type="entry name" value="SnoaL_4"/>
    <property type="match status" value="1"/>
</dbReference>
<dbReference type="PANTHER" id="PTHR37042:SF4">
    <property type="entry name" value="OUTER MEMBRANE PROTEIN RV1973"/>
    <property type="match status" value="1"/>
</dbReference>
<proteinExistence type="predicted"/>
<dbReference type="AlphaFoldDB" id="A0A7W7SHM3"/>
<keyword evidence="2" id="KW-0472">Membrane</keyword>
<dbReference type="RefSeq" id="WP_184921982.1">
    <property type="nucleotide sequence ID" value="NZ_JACHJR010000001.1"/>
</dbReference>
<dbReference type="GO" id="GO:0016020">
    <property type="term" value="C:membrane"/>
    <property type="evidence" value="ECO:0007669"/>
    <property type="project" value="UniProtKB-SubCell"/>
</dbReference>
<name>A0A7W7SHM3_9ACTN</name>
<dbReference type="SUPFAM" id="SSF54427">
    <property type="entry name" value="NTF2-like"/>
    <property type="match status" value="1"/>
</dbReference>
<dbReference type="Proteomes" id="UP000573327">
    <property type="component" value="Unassembled WGS sequence"/>
</dbReference>
<gene>
    <name evidence="4" type="ORF">F4556_006179</name>
</gene>
<evidence type="ECO:0000313" key="4">
    <source>
        <dbReference type="EMBL" id="MBB4950644.1"/>
    </source>
</evidence>
<evidence type="ECO:0000313" key="5">
    <source>
        <dbReference type="Proteomes" id="UP000573327"/>
    </source>
</evidence>
<organism evidence="4 5">
    <name type="scientific">Kitasatospora gansuensis</name>
    <dbReference type="NCBI Taxonomy" id="258050"/>
    <lineage>
        <taxon>Bacteria</taxon>
        <taxon>Bacillati</taxon>
        <taxon>Actinomycetota</taxon>
        <taxon>Actinomycetes</taxon>
        <taxon>Kitasatosporales</taxon>
        <taxon>Streptomycetaceae</taxon>
        <taxon>Kitasatospora</taxon>
    </lineage>
</organism>
<evidence type="ECO:0000256" key="2">
    <source>
        <dbReference type="ARBA" id="ARBA00023136"/>
    </source>
</evidence>
<feature type="domain" description="SnoaL-like" evidence="3">
    <location>
        <begin position="64"/>
        <end position="164"/>
    </location>
</feature>
<dbReference type="EMBL" id="JACHJR010000001">
    <property type="protein sequence ID" value="MBB4950644.1"/>
    <property type="molecule type" value="Genomic_DNA"/>
</dbReference>
<sequence length="179" mass="18848">MTVRAIRDRLPVLAVCLLLAAMVAAGWGGWSWYAAAHDGSADLARARDQALAAGEQAVQNLNTLDHAALAPGLDLWEQSTTGELHSQLVQGRGEFEKQVKQAGSVTTAHVLDGAVTELDERSGQAAVLIAVRITVRTGQEQPVTKDSRMLGRLTRTGEGWKLSALGQAPMGTTASPAGQ</sequence>
<evidence type="ECO:0000259" key="3">
    <source>
        <dbReference type="Pfam" id="PF13577"/>
    </source>
</evidence>